<dbReference type="EMBL" id="BJLH01000008">
    <property type="protein sequence ID" value="GEA60791.1"/>
    <property type="molecule type" value="Genomic_DNA"/>
</dbReference>
<dbReference type="AlphaFoldDB" id="A0A4Y3IMR7"/>
<evidence type="ECO:0000256" key="1">
    <source>
        <dbReference type="SAM" id="Phobius"/>
    </source>
</evidence>
<dbReference type="OrthoDB" id="5901335at2"/>
<dbReference type="Proteomes" id="UP000318242">
    <property type="component" value="Unassembled WGS sequence"/>
</dbReference>
<proteinExistence type="predicted"/>
<evidence type="ECO:0000313" key="2">
    <source>
        <dbReference type="EMBL" id="GEA60791.1"/>
    </source>
</evidence>
<gene>
    <name evidence="2" type="ORF">VCO01S_19840</name>
</gene>
<evidence type="ECO:0008006" key="4">
    <source>
        <dbReference type="Google" id="ProtNLM"/>
    </source>
</evidence>
<name>A0A4Y3IMR7_9VIBR</name>
<accession>A0A4Y3IMR7</accession>
<dbReference type="RefSeq" id="WP_141271196.1">
    <property type="nucleotide sequence ID" value="NZ_BJLH01000008.1"/>
</dbReference>
<keyword evidence="3" id="KW-1185">Reference proteome</keyword>
<evidence type="ECO:0000313" key="3">
    <source>
        <dbReference type="Proteomes" id="UP000318242"/>
    </source>
</evidence>
<reference evidence="2 3" key="1">
    <citation type="submission" date="2019-06" db="EMBL/GenBank/DDBJ databases">
        <title>Whole genome shotgun sequence of Vibrio comitans NBRC 102076.</title>
        <authorList>
            <person name="Hosoyama A."/>
            <person name="Uohara A."/>
            <person name="Ohji S."/>
            <person name="Ichikawa N."/>
        </authorList>
    </citation>
    <scope>NUCLEOTIDE SEQUENCE [LARGE SCALE GENOMIC DNA]</scope>
    <source>
        <strain evidence="2 3">NBRC 102076</strain>
    </source>
</reference>
<protein>
    <recommendedName>
        <fullName evidence="4">Solute-binding protein family 3/N-terminal domain-containing protein</fullName>
    </recommendedName>
</protein>
<keyword evidence="1" id="KW-0812">Transmembrane</keyword>
<keyword evidence="1" id="KW-0472">Membrane</keyword>
<comment type="caution">
    <text evidence="2">The sequence shown here is derived from an EMBL/GenBank/DDBJ whole genome shotgun (WGS) entry which is preliminary data.</text>
</comment>
<keyword evidence="1" id="KW-1133">Transmembrane helix</keyword>
<organism evidence="2 3">
    <name type="scientific">Vibrio comitans NBRC 102076</name>
    <dbReference type="NCBI Taxonomy" id="1219078"/>
    <lineage>
        <taxon>Bacteria</taxon>
        <taxon>Pseudomonadati</taxon>
        <taxon>Pseudomonadota</taxon>
        <taxon>Gammaproteobacteria</taxon>
        <taxon>Vibrionales</taxon>
        <taxon>Vibrionaceae</taxon>
        <taxon>Vibrio</taxon>
    </lineage>
</organism>
<sequence length="267" mass="30731">MKRQHYYRYSIFSLLIFTLVGVLIYFSSQHTVSSVPLEHRFNYKCDVSQPTGTRVFQIYTPVAMDTERFNAYLCDVLLIDSQYSQVVTSHLPRSNISANHLSTEPFSLVFSRDYLMSSALPGFQSFYTELLTLPTYYIYWVSSQPISPSLFQTVSIGLLNDEKSQSGYLEPVSYLLHLGLDPKTLDIQLFSNRGTMQQAFDRGDITIMPFASLNSIENYEHTQLINDRALLGSWYVHRSVPAGVAYRLNAMLKQQLREMRSYDSTKQ</sequence>
<feature type="transmembrane region" description="Helical" evidence="1">
    <location>
        <begin position="7"/>
        <end position="26"/>
    </location>
</feature>